<keyword evidence="2" id="KW-0805">Transcription regulation</keyword>
<evidence type="ECO:0000256" key="4">
    <source>
        <dbReference type="ARBA" id="ARBA00023242"/>
    </source>
</evidence>
<keyword evidence="3" id="KW-0804">Transcription</keyword>
<keyword evidence="4" id="KW-0539">Nucleus</keyword>
<dbReference type="GO" id="GO:0003677">
    <property type="term" value="F:DNA binding"/>
    <property type="evidence" value="ECO:0007669"/>
    <property type="project" value="InterPro"/>
</dbReference>
<dbReference type="Gene3D" id="1.10.10.60">
    <property type="entry name" value="Homeodomain-like"/>
    <property type="match status" value="1"/>
</dbReference>
<reference evidence="6 7" key="1">
    <citation type="journal article" date="2021" name="Nat. Commun.">
        <title>Incipient diploidization of the medicinal plant Perilla within 10,000 years.</title>
        <authorList>
            <person name="Zhang Y."/>
            <person name="Shen Q."/>
            <person name="Leng L."/>
            <person name="Zhang D."/>
            <person name="Chen S."/>
            <person name="Shi Y."/>
            <person name="Ning Z."/>
            <person name="Chen S."/>
        </authorList>
    </citation>
    <scope>NUCLEOTIDE SEQUENCE [LARGE SCALE GENOMIC DNA]</scope>
    <source>
        <strain evidence="7">cv. PC099</strain>
    </source>
</reference>
<sequence>MFSAVMAKRRREAGGGSWWRGGAGEEGVPACGGGFTFGENELGGVEMEADDDDPQAEEEVDADIFQLSYPRPRLRWTTELHDQFVKAVDQLGGANKATPKGILNLMRVQGITLYHLKSHLQKFRLGKMGRKLWRREFVPANYSYRRQRGGSGRVPPMNLQAQRRPSISNVFNDVNNRINNTVGAETYGNMHLLVEKPQSGWEKFEFPAKFAGLNISNGASSSTSGVKIEQEFGGSGSEPALLPLFPPIPACGKNYSPEWSEFLQFGGRRSVAPPPPPRPVIEIASVDDYLNSLGYSSSLTQSHHGYSCSASMIFGSFFDEVASFSKVDDDGISDHHLTSDANLLPMEAPHHDLYYHP</sequence>
<dbReference type="NCBIfam" id="TIGR01557">
    <property type="entry name" value="myb_SHAQKYF"/>
    <property type="match status" value="1"/>
</dbReference>
<dbReference type="SUPFAM" id="SSF46689">
    <property type="entry name" value="Homeodomain-like"/>
    <property type="match status" value="1"/>
</dbReference>
<accession>A0AAD4IQ70</accession>
<proteinExistence type="predicted"/>
<evidence type="ECO:0000259" key="5">
    <source>
        <dbReference type="Pfam" id="PF00249"/>
    </source>
</evidence>
<name>A0AAD4IQ70_PERFH</name>
<dbReference type="InterPro" id="IPR001005">
    <property type="entry name" value="SANT/Myb"/>
</dbReference>
<dbReference type="InterPro" id="IPR046955">
    <property type="entry name" value="PHR1-like"/>
</dbReference>
<dbReference type="InterPro" id="IPR006447">
    <property type="entry name" value="Myb_dom_plants"/>
</dbReference>
<keyword evidence="7" id="KW-1185">Reference proteome</keyword>
<dbReference type="InterPro" id="IPR009057">
    <property type="entry name" value="Homeodomain-like_sf"/>
</dbReference>
<evidence type="ECO:0000256" key="2">
    <source>
        <dbReference type="ARBA" id="ARBA00023015"/>
    </source>
</evidence>
<organism evidence="6 7">
    <name type="scientific">Perilla frutescens var. hirtella</name>
    <name type="common">Perilla citriodora</name>
    <name type="synonym">Perilla setoyensis</name>
    <dbReference type="NCBI Taxonomy" id="608512"/>
    <lineage>
        <taxon>Eukaryota</taxon>
        <taxon>Viridiplantae</taxon>
        <taxon>Streptophyta</taxon>
        <taxon>Embryophyta</taxon>
        <taxon>Tracheophyta</taxon>
        <taxon>Spermatophyta</taxon>
        <taxon>Magnoliopsida</taxon>
        <taxon>eudicotyledons</taxon>
        <taxon>Gunneridae</taxon>
        <taxon>Pentapetalae</taxon>
        <taxon>asterids</taxon>
        <taxon>lamiids</taxon>
        <taxon>Lamiales</taxon>
        <taxon>Lamiaceae</taxon>
        <taxon>Nepetoideae</taxon>
        <taxon>Elsholtzieae</taxon>
        <taxon>Perilla</taxon>
    </lineage>
</organism>
<dbReference type="GO" id="GO:0005634">
    <property type="term" value="C:nucleus"/>
    <property type="evidence" value="ECO:0007669"/>
    <property type="project" value="UniProtKB-SubCell"/>
</dbReference>
<protein>
    <recommendedName>
        <fullName evidence="5">Myb-like domain-containing protein</fullName>
    </recommendedName>
</protein>
<comment type="subcellular location">
    <subcellularLocation>
        <location evidence="1">Nucleus</location>
    </subcellularLocation>
</comment>
<dbReference type="Proteomes" id="UP001190926">
    <property type="component" value="Unassembled WGS sequence"/>
</dbReference>
<feature type="domain" description="Myb-like" evidence="5">
    <location>
        <begin position="73"/>
        <end position="123"/>
    </location>
</feature>
<dbReference type="AlphaFoldDB" id="A0AAD4IQ70"/>
<dbReference type="PANTHER" id="PTHR31499:SF43">
    <property type="entry name" value="MYB FAMILY TRANSCRIPTION FACTOR APL"/>
    <property type="match status" value="1"/>
</dbReference>
<dbReference type="GO" id="GO:0003700">
    <property type="term" value="F:DNA-binding transcription factor activity"/>
    <property type="evidence" value="ECO:0007669"/>
    <property type="project" value="InterPro"/>
</dbReference>
<comment type="caution">
    <text evidence="6">The sequence shown here is derived from an EMBL/GenBank/DDBJ whole genome shotgun (WGS) entry which is preliminary data.</text>
</comment>
<dbReference type="FunFam" id="1.10.10.60:FF:000002">
    <property type="entry name" value="Myb family transcription factor"/>
    <property type="match status" value="1"/>
</dbReference>
<evidence type="ECO:0000313" key="7">
    <source>
        <dbReference type="Proteomes" id="UP001190926"/>
    </source>
</evidence>
<gene>
    <name evidence="6" type="ORF">C2S53_019553</name>
</gene>
<dbReference type="Pfam" id="PF00249">
    <property type="entry name" value="Myb_DNA-binding"/>
    <property type="match status" value="1"/>
</dbReference>
<dbReference type="PANTHER" id="PTHR31499">
    <property type="entry name" value="MYB FAMILY TRANSCRIPTION FACTOR PHL11"/>
    <property type="match status" value="1"/>
</dbReference>
<evidence type="ECO:0000313" key="6">
    <source>
        <dbReference type="EMBL" id="KAH6756824.1"/>
    </source>
</evidence>
<evidence type="ECO:0000256" key="1">
    <source>
        <dbReference type="ARBA" id="ARBA00004123"/>
    </source>
</evidence>
<dbReference type="EMBL" id="SDAM02029508">
    <property type="protein sequence ID" value="KAH6756824.1"/>
    <property type="molecule type" value="Genomic_DNA"/>
</dbReference>
<evidence type="ECO:0000256" key="3">
    <source>
        <dbReference type="ARBA" id="ARBA00023163"/>
    </source>
</evidence>